<dbReference type="SUPFAM" id="SSF52540">
    <property type="entry name" value="P-loop containing nucleoside triphosphate hydrolases"/>
    <property type="match status" value="1"/>
</dbReference>
<feature type="transmembrane region" description="Helical" evidence="7">
    <location>
        <begin position="184"/>
        <end position="201"/>
    </location>
</feature>
<evidence type="ECO:0000256" key="6">
    <source>
        <dbReference type="ARBA" id="ARBA00023136"/>
    </source>
</evidence>
<evidence type="ECO:0000313" key="10">
    <source>
        <dbReference type="EMBL" id="GAA0361626.1"/>
    </source>
</evidence>
<reference evidence="10 11" key="1">
    <citation type="journal article" date="2019" name="Int. J. Syst. Evol. Microbiol.">
        <title>The Global Catalogue of Microorganisms (GCM) 10K type strain sequencing project: providing services to taxonomists for standard genome sequencing and annotation.</title>
        <authorList>
            <consortium name="The Broad Institute Genomics Platform"/>
            <consortium name="The Broad Institute Genome Sequencing Center for Infectious Disease"/>
            <person name="Wu L."/>
            <person name="Ma J."/>
        </authorList>
    </citation>
    <scope>NUCLEOTIDE SEQUENCE [LARGE SCALE GENOMIC DNA]</scope>
    <source>
        <strain evidence="10 11">JCM 12662</strain>
    </source>
</reference>
<name>A0ABN0XEF6_9LACT</name>
<dbReference type="RefSeq" id="WP_343754869.1">
    <property type="nucleotide sequence ID" value="NZ_BAAACW010000077.1"/>
</dbReference>
<keyword evidence="11" id="KW-1185">Reference proteome</keyword>
<dbReference type="Gene3D" id="3.40.50.300">
    <property type="entry name" value="P-loop containing nucleotide triphosphate hydrolases"/>
    <property type="match status" value="1"/>
</dbReference>
<evidence type="ECO:0000256" key="4">
    <source>
        <dbReference type="ARBA" id="ARBA00022840"/>
    </source>
</evidence>
<dbReference type="GO" id="GO:0005524">
    <property type="term" value="F:ATP binding"/>
    <property type="evidence" value="ECO:0007669"/>
    <property type="project" value="UniProtKB-KW"/>
</dbReference>
<dbReference type="PROSITE" id="PS00211">
    <property type="entry name" value="ABC_TRANSPORTER_1"/>
    <property type="match status" value="1"/>
</dbReference>
<dbReference type="CDD" id="cd03254">
    <property type="entry name" value="ABCC_Glucan_exporter_like"/>
    <property type="match status" value="1"/>
</dbReference>
<keyword evidence="6 7" id="KW-0472">Membrane</keyword>
<dbReference type="Pfam" id="PF00664">
    <property type="entry name" value="ABC_membrane"/>
    <property type="match status" value="1"/>
</dbReference>
<feature type="domain" description="ABC transmembrane type-1" evidence="9">
    <location>
        <begin position="31"/>
        <end position="325"/>
    </location>
</feature>
<keyword evidence="5 7" id="KW-1133">Transmembrane helix</keyword>
<dbReference type="SUPFAM" id="SSF90123">
    <property type="entry name" value="ABC transporter transmembrane region"/>
    <property type="match status" value="1"/>
</dbReference>
<evidence type="ECO:0000256" key="1">
    <source>
        <dbReference type="ARBA" id="ARBA00004651"/>
    </source>
</evidence>
<dbReference type="PROSITE" id="PS50893">
    <property type="entry name" value="ABC_TRANSPORTER_2"/>
    <property type="match status" value="1"/>
</dbReference>
<comment type="caution">
    <text evidence="10">The sequence shown here is derived from an EMBL/GenBank/DDBJ whole genome shotgun (WGS) entry which is preliminary data.</text>
</comment>
<gene>
    <name evidence="10" type="ORF">GCM10008932_12820</name>
</gene>
<keyword evidence="2 7" id="KW-0812">Transmembrane</keyword>
<feature type="transmembrane region" description="Helical" evidence="7">
    <location>
        <begin position="75"/>
        <end position="92"/>
    </location>
</feature>
<feature type="transmembrane region" description="Helical" evidence="7">
    <location>
        <begin position="158"/>
        <end position="178"/>
    </location>
</feature>
<protein>
    <submittedName>
        <fullName evidence="10">ABC transporter ATP-binding protein</fullName>
    </submittedName>
</protein>
<dbReference type="EMBL" id="BAAACW010000077">
    <property type="protein sequence ID" value="GAA0361626.1"/>
    <property type="molecule type" value="Genomic_DNA"/>
</dbReference>
<sequence length="596" mass="67298">MIIKTPNRNGSIIESFKLIWPYFENYRGRLLFSLFLVSLQVITNVLEPFIFGLIITEIASNVLDMINGVPGAGLNYSYIYTVVAIYFIRGLVNQVSGFGSNYYMTEAVQNMTFDLRKDITSKMNRLPVSYFDGHQFGNILNRITNDVDTISNAFQVSLLQVFNAVLQLIFVIIMMLWIQWQFALVMVVVIPLSGAIAKIIMNKSQEHFKEQADVLGRMNGFVQENLTGFSEIKLYGREYQSSEEFRTITERLNQVGFKASFISGLIRPLITFVAHAAYMVIALFGGLLTLAGRLTIGNLQAFTQYVWQINQPMQMLSQLSGLIQSASSSISRVFELLDEEDEVQEYSAHFEGTVTGEVSFDQVSFSYNPDQPLIQHFDIDVSQGETIAIVGPTGAGKTTLINLLMRFYDVDKGKITVDGKDIRSLSRQEYRSQFGMVLQDTWLFEGSIKENLRFGNLEATDQDIIDAAKVANVDHYIRTLPGGYDSVMNQESSNISQGQKQLLTIARALLSDPKILILDEATSSVDTRLEILIQKAMDRLMEGRTSFVIAHRLSTIQDADRILVMDNGMIVEQGNHRELLKKEGFYSQLYQSQFSD</sequence>
<keyword evidence="4 10" id="KW-0067">ATP-binding</keyword>
<feature type="transmembrane region" description="Helical" evidence="7">
    <location>
        <begin position="269"/>
        <end position="291"/>
    </location>
</feature>
<dbReference type="Pfam" id="PF00005">
    <property type="entry name" value="ABC_tran"/>
    <property type="match status" value="1"/>
</dbReference>
<dbReference type="InterPro" id="IPR027417">
    <property type="entry name" value="P-loop_NTPase"/>
</dbReference>
<accession>A0ABN0XEF6</accession>
<evidence type="ECO:0000256" key="7">
    <source>
        <dbReference type="SAM" id="Phobius"/>
    </source>
</evidence>
<evidence type="ECO:0000256" key="2">
    <source>
        <dbReference type="ARBA" id="ARBA00022692"/>
    </source>
</evidence>
<comment type="subcellular location">
    <subcellularLocation>
        <location evidence="1">Cell membrane</location>
        <topology evidence="1">Multi-pass membrane protein</topology>
    </subcellularLocation>
</comment>
<evidence type="ECO:0000313" key="11">
    <source>
        <dbReference type="Proteomes" id="UP001501166"/>
    </source>
</evidence>
<dbReference type="InterPro" id="IPR003439">
    <property type="entry name" value="ABC_transporter-like_ATP-bd"/>
</dbReference>
<dbReference type="Proteomes" id="UP001501166">
    <property type="component" value="Unassembled WGS sequence"/>
</dbReference>
<dbReference type="Gene3D" id="1.20.1560.10">
    <property type="entry name" value="ABC transporter type 1, transmembrane domain"/>
    <property type="match status" value="1"/>
</dbReference>
<dbReference type="InterPro" id="IPR039421">
    <property type="entry name" value="Type_1_exporter"/>
</dbReference>
<feature type="domain" description="ABC transporter" evidence="8">
    <location>
        <begin position="358"/>
        <end position="592"/>
    </location>
</feature>
<dbReference type="CDD" id="cd18547">
    <property type="entry name" value="ABC_6TM_Tm288_like"/>
    <property type="match status" value="1"/>
</dbReference>
<dbReference type="InterPro" id="IPR003593">
    <property type="entry name" value="AAA+_ATPase"/>
</dbReference>
<dbReference type="InterPro" id="IPR017871">
    <property type="entry name" value="ABC_transporter-like_CS"/>
</dbReference>
<proteinExistence type="predicted"/>
<dbReference type="PANTHER" id="PTHR43394:SF1">
    <property type="entry name" value="ATP-BINDING CASSETTE SUB-FAMILY B MEMBER 10, MITOCHONDRIAL"/>
    <property type="match status" value="1"/>
</dbReference>
<dbReference type="InterPro" id="IPR011527">
    <property type="entry name" value="ABC1_TM_dom"/>
</dbReference>
<dbReference type="SMART" id="SM00382">
    <property type="entry name" value="AAA"/>
    <property type="match status" value="1"/>
</dbReference>
<evidence type="ECO:0000259" key="8">
    <source>
        <dbReference type="PROSITE" id="PS50893"/>
    </source>
</evidence>
<organism evidence="10 11">
    <name type="scientific">Alkalibacterium iburiense</name>
    <dbReference type="NCBI Taxonomy" id="290589"/>
    <lineage>
        <taxon>Bacteria</taxon>
        <taxon>Bacillati</taxon>
        <taxon>Bacillota</taxon>
        <taxon>Bacilli</taxon>
        <taxon>Lactobacillales</taxon>
        <taxon>Carnobacteriaceae</taxon>
        <taxon>Alkalibacterium</taxon>
    </lineage>
</organism>
<evidence type="ECO:0000256" key="5">
    <source>
        <dbReference type="ARBA" id="ARBA00022989"/>
    </source>
</evidence>
<feature type="transmembrane region" description="Helical" evidence="7">
    <location>
        <begin position="30"/>
        <end position="55"/>
    </location>
</feature>
<keyword evidence="3" id="KW-0547">Nucleotide-binding</keyword>
<evidence type="ECO:0000256" key="3">
    <source>
        <dbReference type="ARBA" id="ARBA00022741"/>
    </source>
</evidence>
<dbReference type="InterPro" id="IPR036640">
    <property type="entry name" value="ABC1_TM_sf"/>
</dbReference>
<dbReference type="PROSITE" id="PS50929">
    <property type="entry name" value="ABC_TM1F"/>
    <property type="match status" value="1"/>
</dbReference>
<dbReference type="PANTHER" id="PTHR43394">
    <property type="entry name" value="ATP-DEPENDENT PERMEASE MDL1, MITOCHONDRIAL"/>
    <property type="match status" value="1"/>
</dbReference>
<evidence type="ECO:0000259" key="9">
    <source>
        <dbReference type="PROSITE" id="PS50929"/>
    </source>
</evidence>